<dbReference type="InterPro" id="IPR039537">
    <property type="entry name" value="Retrotran_Ty1/copia-like"/>
</dbReference>
<dbReference type="InterPro" id="IPR036397">
    <property type="entry name" value="RNaseH_sf"/>
</dbReference>
<keyword evidence="3" id="KW-1185">Reference proteome</keyword>
<dbReference type="PANTHER" id="PTHR42648">
    <property type="entry name" value="TRANSPOSASE, PUTATIVE-RELATED"/>
    <property type="match status" value="1"/>
</dbReference>
<comment type="caution">
    <text evidence="2">The sequence shown here is derived from an EMBL/GenBank/DDBJ whole genome shotgun (WGS) entry which is preliminary data.</text>
</comment>
<organism evidence="2 3">
    <name type="scientific">Lithospermum erythrorhizon</name>
    <name type="common">Purple gromwell</name>
    <name type="synonym">Lithospermum officinale var. erythrorhizon</name>
    <dbReference type="NCBI Taxonomy" id="34254"/>
    <lineage>
        <taxon>Eukaryota</taxon>
        <taxon>Viridiplantae</taxon>
        <taxon>Streptophyta</taxon>
        <taxon>Embryophyta</taxon>
        <taxon>Tracheophyta</taxon>
        <taxon>Spermatophyta</taxon>
        <taxon>Magnoliopsida</taxon>
        <taxon>eudicotyledons</taxon>
        <taxon>Gunneridae</taxon>
        <taxon>Pentapetalae</taxon>
        <taxon>asterids</taxon>
        <taxon>lamiids</taxon>
        <taxon>Boraginales</taxon>
        <taxon>Boraginaceae</taxon>
        <taxon>Boraginoideae</taxon>
        <taxon>Lithospermeae</taxon>
        <taxon>Lithospermum</taxon>
    </lineage>
</organism>
<evidence type="ECO:0000259" key="1">
    <source>
        <dbReference type="PROSITE" id="PS50994"/>
    </source>
</evidence>
<dbReference type="PROSITE" id="PS50994">
    <property type="entry name" value="INTEGRASE"/>
    <property type="match status" value="1"/>
</dbReference>
<sequence length="119" mass="13934">MGKYHRATFNKANTRKNGVVKLVYSDCYAIKFKDQVFNHFKSFHVLVERQIGKPLKCIRTDNEGEYIGSFDQYCKDKGIRHEQSVPKTPQHNGVDERMNRTIIENIRCMLSHANLPRSF</sequence>
<dbReference type="EMBL" id="BAABME010011642">
    <property type="protein sequence ID" value="GAA0184077.1"/>
    <property type="molecule type" value="Genomic_DNA"/>
</dbReference>
<dbReference type="Proteomes" id="UP001454036">
    <property type="component" value="Unassembled WGS sequence"/>
</dbReference>
<evidence type="ECO:0000313" key="2">
    <source>
        <dbReference type="EMBL" id="GAA0184077.1"/>
    </source>
</evidence>
<proteinExistence type="predicted"/>
<accession>A0AAV3RUL2</accession>
<protein>
    <recommendedName>
        <fullName evidence="1">Integrase catalytic domain-containing protein</fullName>
    </recommendedName>
</protein>
<dbReference type="InterPro" id="IPR001584">
    <property type="entry name" value="Integrase_cat-core"/>
</dbReference>
<dbReference type="Gene3D" id="3.30.420.10">
    <property type="entry name" value="Ribonuclease H-like superfamily/Ribonuclease H"/>
    <property type="match status" value="1"/>
</dbReference>
<reference evidence="2 3" key="1">
    <citation type="submission" date="2024-01" db="EMBL/GenBank/DDBJ databases">
        <title>The complete chloroplast genome sequence of Lithospermum erythrorhizon: insights into the phylogenetic relationship among Boraginaceae species and the maternal lineages of purple gromwells.</title>
        <authorList>
            <person name="Okada T."/>
            <person name="Watanabe K."/>
        </authorList>
    </citation>
    <scope>NUCLEOTIDE SEQUENCE [LARGE SCALE GENOMIC DNA]</scope>
</reference>
<gene>
    <name evidence="2" type="ORF">LIER_31382</name>
</gene>
<evidence type="ECO:0000313" key="3">
    <source>
        <dbReference type="Proteomes" id="UP001454036"/>
    </source>
</evidence>
<name>A0AAV3RUL2_LITER</name>
<dbReference type="InterPro" id="IPR012337">
    <property type="entry name" value="RNaseH-like_sf"/>
</dbReference>
<dbReference type="SUPFAM" id="SSF53098">
    <property type="entry name" value="Ribonuclease H-like"/>
    <property type="match status" value="1"/>
</dbReference>
<dbReference type="GO" id="GO:0015074">
    <property type="term" value="P:DNA integration"/>
    <property type="evidence" value="ECO:0007669"/>
    <property type="project" value="InterPro"/>
</dbReference>
<dbReference type="AlphaFoldDB" id="A0AAV3RUL2"/>
<dbReference type="GO" id="GO:0003676">
    <property type="term" value="F:nucleic acid binding"/>
    <property type="evidence" value="ECO:0007669"/>
    <property type="project" value="InterPro"/>
</dbReference>
<dbReference type="PANTHER" id="PTHR42648:SF28">
    <property type="entry name" value="TRANSPOSON-ENCODED PROTEIN WITH RIBONUCLEASE H-LIKE AND RETROVIRUS ZINC FINGER-LIKE DOMAINS"/>
    <property type="match status" value="1"/>
</dbReference>
<feature type="domain" description="Integrase catalytic" evidence="1">
    <location>
        <begin position="58"/>
        <end position="119"/>
    </location>
</feature>